<evidence type="ECO:0000313" key="2">
    <source>
        <dbReference type="Proteomes" id="UP001054252"/>
    </source>
</evidence>
<dbReference type="EMBL" id="BPVZ01000003">
    <property type="protein sequence ID" value="GKU88847.1"/>
    <property type="molecule type" value="Genomic_DNA"/>
</dbReference>
<name>A0AAV5HSW9_9ROSI</name>
<sequence>MCLARFCSSSPFFPLQPPEEKKRGTQPCLGKLVKKLGDFSFLLALEPELEPRNSPPCRKLSDLLCPSSPVRRLFLLVGCDLLRFWNFPALPPASPPCKLRFC</sequence>
<proteinExistence type="predicted"/>
<comment type="caution">
    <text evidence="1">The sequence shown here is derived from an EMBL/GenBank/DDBJ whole genome shotgun (WGS) entry which is preliminary data.</text>
</comment>
<evidence type="ECO:0000313" key="1">
    <source>
        <dbReference type="EMBL" id="GKU88847.1"/>
    </source>
</evidence>
<accession>A0AAV5HSW9</accession>
<organism evidence="1 2">
    <name type="scientific">Rubroshorea leprosula</name>
    <dbReference type="NCBI Taxonomy" id="152421"/>
    <lineage>
        <taxon>Eukaryota</taxon>
        <taxon>Viridiplantae</taxon>
        <taxon>Streptophyta</taxon>
        <taxon>Embryophyta</taxon>
        <taxon>Tracheophyta</taxon>
        <taxon>Spermatophyta</taxon>
        <taxon>Magnoliopsida</taxon>
        <taxon>eudicotyledons</taxon>
        <taxon>Gunneridae</taxon>
        <taxon>Pentapetalae</taxon>
        <taxon>rosids</taxon>
        <taxon>malvids</taxon>
        <taxon>Malvales</taxon>
        <taxon>Dipterocarpaceae</taxon>
        <taxon>Rubroshorea</taxon>
    </lineage>
</organism>
<keyword evidence="2" id="KW-1185">Reference proteome</keyword>
<reference evidence="1 2" key="1">
    <citation type="journal article" date="2021" name="Commun. Biol.">
        <title>The genome of Shorea leprosula (Dipterocarpaceae) highlights the ecological relevance of drought in aseasonal tropical rainforests.</title>
        <authorList>
            <person name="Ng K.K.S."/>
            <person name="Kobayashi M.J."/>
            <person name="Fawcett J.A."/>
            <person name="Hatakeyama M."/>
            <person name="Paape T."/>
            <person name="Ng C.H."/>
            <person name="Ang C.C."/>
            <person name="Tnah L.H."/>
            <person name="Lee C.T."/>
            <person name="Nishiyama T."/>
            <person name="Sese J."/>
            <person name="O'Brien M.J."/>
            <person name="Copetti D."/>
            <person name="Mohd Noor M.I."/>
            <person name="Ong R.C."/>
            <person name="Putra M."/>
            <person name="Sireger I.Z."/>
            <person name="Indrioko S."/>
            <person name="Kosugi Y."/>
            <person name="Izuno A."/>
            <person name="Isagi Y."/>
            <person name="Lee S.L."/>
            <person name="Shimizu K.K."/>
        </authorList>
    </citation>
    <scope>NUCLEOTIDE SEQUENCE [LARGE SCALE GENOMIC DNA]</scope>
    <source>
        <strain evidence="1">214</strain>
    </source>
</reference>
<gene>
    <name evidence="1" type="ORF">SLEP1_g3064</name>
</gene>
<dbReference type="Proteomes" id="UP001054252">
    <property type="component" value="Unassembled WGS sequence"/>
</dbReference>
<protein>
    <submittedName>
        <fullName evidence="1">Uncharacterized protein</fullName>
    </submittedName>
</protein>
<dbReference type="AlphaFoldDB" id="A0AAV5HSW9"/>